<dbReference type="EC" id="6.3.5.4" evidence="3"/>
<keyword evidence="8" id="KW-0028">Amino-acid biosynthesis</keyword>
<dbReference type="InterPro" id="IPR017932">
    <property type="entry name" value="GATase_2_dom"/>
</dbReference>
<dbReference type="PANTHER" id="PTHR43284">
    <property type="entry name" value="ASPARAGINE SYNTHETASE (GLUTAMINE-HYDROLYZING)"/>
    <property type="match status" value="1"/>
</dbReference>
<proteinExistence type="inferred from homology"/>
<feature type="binding site" evidence="9">
    <location>
        <position position="100"/>
    </location>
    <ligand>
        <name>L-glutamine</name>
        <dbReference type="ChEBI" id="CHEBI:58359"/>
    </ligand>
</feature>
<dbReference type="OrthoDB" id="9763290at2"/>
<dbReference type="CDD" id="cd00712">
    <property type="entry name" value="AsnB"/>
    <property type="match status" value="1"/>
</dbReference>
<feature type="domain" description="Glutamine amidotransferase type-2" evidence="10">
    <location>
        <begin position="2"/>
        <end position="213"/>
    </location>
</feature>
<evidence type="ECO:0000256" key="6">
    <source>
        <dbReference type="ARBA" id="ARBA00022962"/>
    </source>
</evidence>
<organism evidence="11 12">
    <name type="scientific">Magnetospirillum moscoviense</name>
    <dbReference type="NCBI Taxonomy" id="1437059"/>
    <lineage>
        <taxon>Bacteria</taxon>
        <taxon>Pseudomonadati</taxon>
        <taxon>Pseudomonadota</taxon>
        <taxon>Alphaproteobacteria</taxon>
        <taxon>Rhodospirillales</taxon>
        <taxon>Rhodospirillaceae</taxon>
        <taxon>Magnetospirillum</taxon>
    </lineage>
</organism>
<dbReference type="Gene3D" id="3.60.20.10">
    <property type="entry name" value="Glutamine Phosphoribosylpyrophosphate, subunit 1, domain 1"/>
    <property type="match status" value="1"/>
</dbReference>
<evidence type="ECO:0000256" key="7">
    <source>
        <dbReference type="ARBA" id="ARBA00048741"/>
    </source>
</evidence>
<dbReference type="InterPro" id="IPR029055">
    <property type="entry name" value="Ntn_hydrolases_N"/>
</dbReference>
<evidence type="ECO:0000256" key="2">
    <source>
        <dbReference type="ARBA" id="ARBA00005752"/>
    </source>
</evidence>
<dbReference type="Proteomes" id="UP000078543">
    <property type="component" value="Unassembled WGS sequence"/>
</dbReference>
<name>A0A178MX40_9PROT</name>
<keyword evidence="8" id="KW-0061">Asparagine biosynthesis</keyword>
<dbReference type="InterPro" id="IPR014729">
    <property type="entry name" value="Rossmann-like_a/b/a_fold"/>
</dbReference>
<gene>
    <name evidence="11" type="ORF">A6A05_00600</name>
</gene>
<evidence type="ECO:0000256" key="9">
    <source>
        <dbReference type="PIRSR" id="PIRSR001589-2"/>
    </source>
</evidence>
<dbReference type="GO" id="GO:0005829">
    <property type="term" value="C:cytosol"/>
    <property type="evidence" value="ECO:0007669"/>
    <property type="project" value="TreeGrafter"/>
</dbReference>
<dbReference type="AlphaFoldDB" id="A0A178MX40"/>
<dbReference type="GO" id="GO:0005524">
    <property type="term" value="F:ATP binding"/>
    <property type="evidence" value="ECO:0007669"/>
    <property type="project" value="UniProtKB-KW"/>
</dbReference>
<accession>A0A178MX40</accession>
<dbReference type="Pfam" id="PF00733">
    <property type="entry name" value="Asn_synthase"/>
    <property type="match status" value="1"/>
</dbReference>
<evidence type="ECO:0000259" key="10">
    <source>
        <dbReference type="PROSITE" id="PS51278"/>
    </source>
</evidence>
<dbReference type="STRING" id="1437059.A6A05_00600"/>
<dbReference type="PANTHER" id="PTHR43284:SF1">
    <property type="entry name" value="ASPARAGINE SYNTHETASE"/>
    <property type="match status" value="1"/>
</dbReference>
<comment type="caution">
    <text evidence="11">The sequence shown here is derived from an EMBL/GenBank/DDBJ whole genome shotgun (WGS) entry which is preliminary data.</text>
</comment>
<dbReference type="RefSeq" id="WP_068498194.1">
    <property type="nucleotide sequence ID" value="NZ_LWQU01000104.1"/>
</dbReference>
<reference evidence="11 12" key="1">
    <citation type="submission" date="2016-04" db="EMBL/GenBank/DDBJ databases">
        <title>Draft genome sequence of freshwater magnetotactic bacteria Magnetospirillum marisnigri SP-1 and Magnetospirillum moscoviense BB-1.</title>
        <authorList>
            <person name="Koziaeva V."/>
            <person name="Dziuba M.V."/>
            <person name="Ivanov T.M."/>
            <person name="Kuznetsov B."/>
            <person name="Grouzdev D.S."/>
        </authorList>
    </citation>
    <scope>NUCLEOTIDE SEQUENCE [LARGE SCALE GENOMIC DNA]</scope>
    <source>
        <strain evidence="11 12">BB-1</strain>
    </source>
</reference>
<dbReference type="CDD" id="cd01991">
    <property type="entry name" value="Asn_synthase_B_C"/>
    <property type="match status" value="1"/>
</dbReference>
<comment type="similarity">
    <text evidence="2">Belongs to the asparagine synthetase family.</text>
</comment>
<evidence type="ECO:0000256" key="8">
    <source>
        <dbReference type="PIRSR" id="PIRSR001589-1"/>
    </source>
</evidence>
<dbReference type="EMBL" id="LWQU01000104">
    <property type="protein sequence ID" value="OAN55093.1"/>
    <property type="molecule type" value="Genomic_DNA"/>
</dbReference>
<evidence type="ECO:0000313" key="12">
    <source>
        <dbReference type="Proteomes" id="UP000078543"/>
    </source>
</evidence>
<evidence type="ECO:0000256" key="4">
    <source>
        <dbReference type="ARBA" id="ARBA00022741"/>
    </source>
</evidence>
<dbReference type="GO" id="GO:0004066">
    <property type="term" value="F:asparagine synthase (glutamine-hydrolyzing) activity"/>
    <property type="evidence" value="ECO:0007669"/>
    <property type="project" value="UniProtKB-EC"/>
</dbReference>
<keyword evidence="12" id="KW-1185">Reference proteome</keyword>
<dbReference type="PIRSF" id="PIRSF001589">
    <property type="entry name" value="Asn_synthetase_glu-h"/>
    <property type="match status" value="1"/>
</dbReference>
<dbReference type="NCBIfam" id="TIGR01536">
    <property type="entry name" value="asn_synth_AEB"/>
    <property type="match status" value="1"/>
</dbReference>
<dbReference type="InterPro" id="IPR033738">
    <property type="entry name" value="AsnB_N"/>
</dbReference>
<dbReference type="SUPFAM" id="SSF56235">
    <property type="entry name" value="N-terminal nucleophile aminohydrolases (Ntn hydrolases)"/>
    <property type="match status" value="1"/>
</dbReference>
<feature type="active site" description="For GATase activity" evidence="8">
    <location>
        <position position="2"/>
    </location>
</feature>
<dbReference type="PROSITE" id="PS51278">
    <property type="entry name" value="GATASE_TYPE_2"/>
    <property type="match status" value="1"/>
</dbReference>
<comment type="catalytic activity">
    <reaction evidence="7">
        <text>L-aspartate + L-glutamine + ATP + H2O = L-asparagine + L-glutamate + AMP + diphosphate + H(+)</text>
        <dbReference type="Rhea" id="RHEA:12228"/>
        <dbReference type="ChEBI" id="CHEBI:15377"/>
        <dbReference type="ChEBI" id="CHEBI:15378"/>
        <dbReference type="ChEBI" id="CHEBI:29985"/>
        <dbReference type="ChEBI" id="CHEBI:29991"/>
        <dbReference type="ChEBI" id="CHEBI:30616"/>
        <dbReference type="ChEBI" id="CHEBI:33019"/>
        <dbReference type="ChEBI" id="CHEBI:58048"/>
        <dbReference type="ChEBI" id="CHEBI:58359"/>
        <dbReference type="ChEBI" id="CHEBI:456215"/>
        <dbReference type="EC" id="6.3.5.4"/>
    </reaction>
</comment>
<comment type="pathway">
    <text evidence="1">Amino-acid biosynthesis; L-asparagine biosynthesis; L-asparagine from L-aspartate (L-Gln route): step 1/1.</text>
</comment>
<dbReference type="Pfam" id="PF13537">
    <property type="entry name" value="GATase_7"/>
    <property type="match status" value="1"/>
</dbReference>
<protein>
    <recommendedName>
        <fullName evidence="3">asparagine synthase (glutamine-hydrolyzing)</fullName>
        <ecNumber evidence="3">6.3.5.4</ecNumber>
    </recommendedName>
</protein>
<dbReference type="GO" id="GO:0006529">
    <property type="term" value="P:asparagine biosynthetic process"/>
    <property type="evidence" value="ECO:0007669"/>
    <property type="project" value="UniProtKB-KW"/>
</dbReference>
<keyword evidence="5 9" id="KW-0067">ATP-binding</keyword>
<evidence type="ECO:0000313" key="11">
    <source>
        <dbReference type="EMBL" id="OAN55093.1"/>
    </source>
</evidence>
<evidence type="ECO:0000256" key="1">
    <source>
        <dbReference type="ARBA" id="ARBA00005187"/>
    </source>
</evidence>
<dbReference type="InterPro" id="IPR051786">
    <property type="entry name" value="ASN_synthetase/amidase"/>
</dbReference>
<sequence length="641" mass="72171">MCGIVGILNLDGAPADRTVLAAMTATIAHRGPDGGAQYVDGALGLGHRRLAIIDLSERSNQPMTSADGRSCLVYNGEIYNFTALRAELEGLGHHFVSTGDTEVVLAALRQWKAAAIERFNGMFALAFWDADTGTLTLARDRYGIKPLYWTKRGNALLFASEVKAFLPHPAFRAEMDVEALAEYLTFQNFFSDRILFKGVHMLPAGTVAIVAAERSGEVVPRRYWDFQFQEPLTRLSEADYIDQFDMLFRQAVQRQMVSDVEVGSFLSGGMDTGSITALATRHAQGMRTFTIGFDLRSASGIELSFDERQAAEYMSYLFKTEHYEMVLKAGDMERVLPRLIWHLEEPRVGQSYPNFYAARLASAFNKVVLAGTGGDELFGGYPWRYYRAVVNSDFEDYVENYYRYWQRLIPDGLLGAVMAPSWPSVNRDFTRSLFRNVFGPETSRLSRPEDYVNYSLYFEAKTFLHGLLTVEDKLSMAHGVEIRVPFLDNDLVDFATRLPVGMKLGQLGQVVGFNENESGNKSERYFSRTQDGKLLLRKAMSRYVPESVTSANKQGFSGPDASWFKGESIDFVKETLIQGNAMIYDYLDRGSVQELILDHLHGRINRRLLIWSLLSLEFWCQIFLGGGHSAGAYHRPTTPNR</sequence>
<evidence type="ECO:0000256" key="3">
    <source>
        <dbReference type="ARBA" id="ARBA00012737"/>
    </source>
</evidence>
<keyword evidence="4 9" id="KW-0547">Nucleotide-binding</keyword>
<dbReference type="Gene3D" id="3.40.50.620">
    <property type="entry name" value="HUPs"/>
    <property type="match status" value="1"/>
</dbReference>
<evidence type="ECO:0000256" key="5">
    <source>
        <dbReference type="ARBA" id="ARBA00022840"/>
    </source>
</evidence>
<dbReference type="InterPro" id="IPR001962">
    <property type="entry name" value="Asn_synthase"/>
</dbReference>
<dbReference type="SUPFAM" id="SSF52402">
    <property type="entry name" value="Adenine nucleotide alpha hydrolases-like"/>
    <property type="match status" value="1"/>
</dbReference>
<dbReference type="InterPro" id="IPR006426">
    <property type="entry name" value="Asn_synth_AEB"/>
</dbReference>
<keyword evidence="6 8" id="KW-0315">Glutamine amidotransferase</keyword>